<dbReference type="Pfam" id="PF02325">
    <property type="entry name" value="CCB3_YggT"/>
    <property type="match status" value="1"/>
</dbReference>
<gene>
    <name evidence="2" type="ORF">bsdE14_38090</name>
</gene>
<keyword evidence="1" id="KW-0812">Transmembrane</keyword>
<dbReference type="Proteomes" id="UP001208567">
    <property type="component" value="Unassembled WGS sequence"/>
</dbReference>
<proteinExistence type="predicted"/>
<dbReference type="EMBL" id="BRXR01000001">
    <property type="protein sequence ID" value="GLC32399.1"/>
    <property type="molecule type" value="Genomic_DNA"/>
</dbReference>
<evidence type="ECO:0000256" key="1">
    <source>
        <dbReference type="SAM" id="Phobius"/>
    </source>
</evidence>
<dbReference type="RefSeq" id="WP_264851702.1">
    <property type="nucleotide sequence ID" value="NZ_BRXR01000001.1"/>
</dbReference>
<sequence>MINTIAYAVNLLFRFLEMAIFIDVILSWVYRGSGNTFTNLIHVFTDPFMAPARKLQEKIAPGLMLDFSPIVALFILDILRSIIFAILGMF</sequence>
<evidence type="ECO:0000313" key="3">
    <source>
        <dbReference type="Proteomes" id="UP001208567"/>
    </source>
</evidence>
<protein>
    <submittedName>
        <fullName evidence="2">YggT family protein</fullName>
    </submittedName>
</protein>
<accession>A0ABQ5NAV7</accession>
<feature type="transmembrane region" description="Helical" evidence="1">
    <location>
        <begin position="67"/>
        <end position="87"/>
    </location>
</feature>
<comment type="caution">
    <text evidence="2">The sequence shown here is derived from an EMBL/GenBank/DDBJ whole genome shotgun (WGS) entry which is preliminary data.</text>
</comment>
<reference evidence="2 3" key="1">
    <citation type="journal article" date="2024" name="Int. J. Syst. Evol. Microbiol.">
        <title>Clostridium omnivorum sp. nov., isolated from anoxic soil under the treatment of reductive soil disinfestation.</title>
        <authorList>
            <person name="Ueki A."/>
            <person name="Tonouchi A."/>
            <person name="Kaku N."/>
            <person name="Honma S."/>
            <person name="Ueki K."/>
        </authorList>
    </citation>
    <scope>NUCLEOTIDE SEQUENCE [LARGE SCALE GENOMIC DNA]</scope>
    <source>
        <strain evidence="2 3">E14</strain>
    </source>
</reference>
<dbReference type="InterPro" id="IPR003425">
    <property type="entry name" value="CCB3/YggT"/>
</dbReference>
<evidence type="ECO:0000313" key="2">
    <source>
        <dbReference type="EMBL" id="GLC32399.1"/>
    </source>
</evidence>
<name>A0ABQ5NAV7_9CLOT</name>
<organism evidence="2 3">
    <name type="scientific">Clostridium omnivorum</name>
    <dbReference type="NCBI Taxonomy" id="1604902"/>
    <lineage>
        <taxon>Bacteria</taxon>
        <taxon>Bacillati</taxon>
        <taxon>Bacillota</taxon>
        <taxon>Clostridia</taxon>
        <taxon>Eubacteriales</taxon>
        <taxon>Clostridiaceae</taxon>
        <taxon>Clostridium</taxon>
    </lineage>
</organism>
<keyword evidence="3" id="KW-1185">Reference proteome</keyword>
<keyword evidence="1" id="KW-1133">Transmembrane helix</keyword>
<keyword evidence="1" id="KW-0472">Membrane</keyword>
<feature type="transmembrane region" description="Helical" evidence="1">
    <location>
        <begin position="12"/>
        <end position="30"/>
    </location>
</feature>